<evidence type="ECO:0000313" key="1">
    <source>
        <dbReference type="EMBL" id="OIQ84054.1"/>
    </source>
</evidence>
<accession>A0A1J5QKM4</accession>
<dbReference type="AlphaFoldDB" id="A0A1J5QKM4"/>
<comment type="caution">
    <text evidence="1">The sequence shown here is derived from an EMBL/GenBank/DDBJ whole genome shotgun (WGS) entry which is preliminary data.</text>
</comment>
<name>A0A1J5QKM4_9ZZZZ</name>
<gene>
    <name evidence="1" type="ORF">GALL_341340</name>
</gene>
<organism evidence="1">
    <name type="scientific">mine drainage metagenome</name>
    <dbReference type="NCBI Taxonomy" id="410659"/>
    <lineage>
        <taxon>unclassified sequences</taxon>
        <taxon>metagenomes</taxon>
        <taxon>ecological metagenomes</taxon>
    </lineage>
</organism>
<dbReference type="EMBL" id="MLJW01000649">
    <property type="protein sequence ID" value="OIQ84054.1"/>
    <property type="molecule type" value="Genomic_DNA"/>
</dbReference>
<protein>
    <submittedName>
        <fullName evidence="1">Uncharacterized protein</fullName>
    </submittedName>
</protein>
<sequence length="35" mass="3900">MTTTTTDPVRLTLARLEAVLDRILTQLDTTTGERP</sequence>
<proteinExistence type="predicted"/>
<reference evidence="1" key="1">
    <citation type="submission" date="2016-10" db="EMBL/GenBank/DDBJ databases">
        <title>Sequence of Gallionella enrichment culture.</title>
        <authorList>
            <person name="Poehlein A."/>
            <person name="Muehling M."/>
            <person name="Daniel R."/>
        </authorList>
    </citation>
    <scope>NUCLEOTIDE SEQUENCE</scope>
</reference>